<keyword evidence="2" id="KW-1185">Reference proteome</keyword>
<dbReference type="Proteomes" id="UP001069802">
    <property type="component" value="Unassembled WGS sequence"/>
</dbReference>
<dbReference type="InterPro" id="IPR021378">
    <property type="entry name" value="DUF3010"/>
</dbReference>
<dbReference type="Pfam" id="PF11215">
    <property type="entry name" value="DUF3010"/>
    <property type="match status" value="1"/>
</dbReference>
<gene>
    <name evidence="1" type="ORF">O4H49_05815</name>
</gene>
<dbReference type="EMBL" id="JAPWGY010000002">
    <property type="protein sequence ID" value="MCZ4280283.1"/>
    <property type="molecule type" value="Genomic_DNA"/>
</dbReference>
<sequence>MKVCGVELKGNEAILVLLQGQEACFELLDHVTRKITLKDSDCAAEVSLFRKAVDDFMANNRVEKILIKKRAKKGKFAGGPDTFKMEALIQIISGPEVVLVSPQALATMEKKRSISFPAPLLKYQQTAFLAGVWGLVHI</sequence>
<evidence type="ECO:0000313" key="2">
    <source>
        <dbReference type="Proteomes" id="UP001069802"/>
    </source>
</evidence>
<name>A0ABT4LGQ7_9PROT</name>
<comment type="caution">
    <text evidence="1">The sequence shown here is derived from an EMBL/GenBank/DDBJ whole genome shotgun (WGS) entry which is preliminary data.</text>
</comment>
<organism evidence="1 2">
    <name type="scientific">Kiloniella laminariae</name>
    <dbReference type="NCBI Taxonomy" id="454162"/>
    <lineage>
        <taxon>Bacteria</taxon>
        <taxon>Pseudomonadati</taxon>
        <taxon>Pseudomonadota</taxon>
        <taxon>Alphaproteobacteria</taxon>
        <taxon>Rhodospirillales</taxon>
        <taxon>Kiloniellaceae</taxon>
        <taxon>Kiloniella</taxon>
    </lineage>
</organism>
<protein>
    <submittedName>
        <fullName evidence="1">DUF3010 family protein</fullName>
    </submittedName>
</protein>
<dbReference type="RefSeq" id="WP_269422493.1">
    <property type="nucleotide sequence ID" value="NZ_JAPWGY010000002.1"/>
</dbReference>
<evidence type="ECO:0000313" key="1">
    <source>
        <dbReference type="EMBL" id="MCZ4280283.1"/>
    </source>
</evidence>
<reference evidence="1" key="1">
    <citation type="submission" date="2022-12" db="EMBL/GenBank/DDBJ databases">
        <title>Bacterial isolates from different developmental stages of Nematostella vectensis.</title>
        <authorList>
            <person name="Fraune S."/>
        </authorList>
    </citation>
    <scope>NUCLEOTIDE SEQUENCE</scope>
    <source>
        <strain evidence="1">G21630-S1</strain>
    </source>
</reference>
<accession>A0ABT4LGQ7</accession>
<proteinExistence type="predicted"/>